<name>A2DI43_TRIV3</name>
<sequence length="334" mass="37198">MFSLVLAQCAPKRVPKSGSFLGCTDDNTWDPSNHGEDVVIGSKIFSLGPKQFACMRGDFVLESKDKFIAYTGNKSSTLQFSNPFYIHPDSDQDMDIIKLTCAESTASCKIQTATVFATDIGEETKTSSVHIVGIFSTRSNVTYGYECRFEESEKRSLHDCLHVVSFGPNMRTMNFTADNNNVIGHIYKQSKSSSNPNSDFGLGLIPLLEDDVNQSSVKSKFNVTVETYPNPPQIDFLFELEKTYVLPNKVVSATKQEVEENSKKYNYEILPPSPLPTPTPTEKPRKFSELSLAIIISQAVVIAILILIVIFFVFIYFHKPKEVTKSDAAIAQLI</sequence>
<dbReference type="AlphaFoldDB" id="A2DI43"/>
<keyword evidence="3" id="KW-1185">Reference proteome</keyword>
<dbReference type="InParanoid" id="A2DI43"/>
<feature type="transmembrane region" description="Helical" evidence="1">
    <location>
        <begin position="290"/>
        <end position="317"/>
    </location>
</feature>
<protein>
    <submittedName>
        <fullName evidence="2">Uncharacterized protein</fullName>
    </submittedName>
</protein>
<dbReference type="VEuPathDB" id="TrichDB:TVAGG3_0712750"/>
<keyword evidence="1" id="KW-0472">Membrane</keyword>
<proteinExistence type="predicted"/>
<reference evidence="2" key="2">
    <citation type="journal article" date="2007" name="Science">
        <title>Draft genome sequence of the sexually transmitted pathogen Trichomonas vaginalis.</title>
        <authorList>
            <person name="Carlton J.M."/>
            <person name="Hirt R.P."/>
            <person name="Silva J.C."/>
            <person name="Delcher A.L."/>
            <person name="Schatz M."/>
            <person name="Zhao Q."/>
            <person name="Wortman J.R."/>
            <person name="Bidwell S.L."/>
            <person name="Alsmark U.C.M."/>
            <person name="Besteiro S."/>
            <person name="Sicheritz-Ponten T."/>
            <person name="Noel C.J."/>
            <person name="Dacks J.B."/>
            <person name="Foster P.G."/>
            <person name="Simillion C."/>
            <person name="Van de Peer Y."/>
            <person name="Miranda-Saavedra D."/>
            <person name="Barton G.J."/>
            <person name="Westrop G.D."/>
            <person name="Mueller S."/>
            <person name="Dessi D."/>
            <person name="Fiori P.L."/>
            <person name="Ren Q."/>
            <person name="Paulsen I."/>
            <person name="Zhang H."/>
            <person name="Bastida-Corcuera F.D."/>
            <person name="Simoes-Barbosa A."/>
            <person name="Brown M.T."/>
            <person name="Hayes R.D."/>
            <person name="Mukherjee M."/>
            <person name="Okumura C.Y."/>
            <person name="Schneider R."/>
            <person name="Smith A.J."/>
            <person name="Vanacova S."/>
            <person name="Villalvazo M."/>
            <person name="Haas B.J."/>
            <person name="Pertea M."/>
            <person name="Feldblyum T.V."/>
            <person name="Utterback T.R."/>
            <person name="Shu C.L."/>
            <person name="Osoegawa K."/>
            <person name="de Jong P.J."/>
            <person name="Hrdy I."/>
            <person name="Horvathova L."/>
            <person name="Zubacova Z."/>
            <person name="Dolezal P."/>
            <person name="Malik S.B."/>
            <person name="Logsdon J.M. Jr."/>
            <person name="Henze K."/>
            <person name="Gupta A."/>
            <person name="Wang C.C."/>
            <person name="Dunne R.L."/>
            <person name="Upcroft J.A."/>
            <person name="Upcroft P."/>
            <person name="White O."/>
            <person name="Salzberg S.L."/>
            <person name="Tang P."/>
            <person name="Chiu C.-H."/>
            <person name="Lee Y.-S."/>
            <person name="Embley T.M."/>
            <person name="Coombs G.H."/>
            <person name="Mottram J.C."/>
            <person name="Tachezy J."/>
            <person name="Fraser-Liggett C.M."/>
            <person name="Johnson P.J."/>
        </authorList>
    </citation>
    <scope>NUCLEOTIDE SEQUENCE [LARGE SCALE GENOMIC DNA]</scope>
    <source>
        <strain evidence="2">G3</strain>
    </source>
</reference>
<evidence type="ECO:0000256" key="1">
    <source>
        <dbReference type="SAM" id="Phobius"/>
    </source>
</evidence>
<gene>
    <name evidence="2" type="ORF">TVAG_129470</name>
</gene>
<dbReference type="RefSeq" id="XP_001580825.1">
    <property type="nucleotide sequence ID" value="XM_001580775.1"/>
</dbReference>
<dbReference type="Proteomes" id="UP000001542">
    <property type="component" value="Unassembled WGS sequence"/>
</dbReference>
<evidence type="ECO:0000313" key="3">
    <source>
        <dbReference type="Proteomes" id="UP000001542"/>
    </source>
</evidence>
<dbReference type="PANTHER" id="PTHR16861:SF4">
    <property type="entry name" value="SH3 DOMAIN PROTEIN (AFU_ORTHOLOGUE AFUA_1G13610)"/>
    <property type="match status" value="1"/>
</dbReference>
<reference evidence="2" key="1">
    <citation type="submission" date="2006-10" db="EMBL/GenBank/DDBJ databases">
        <authorList>
            <person name="Amadeo P."/>
            <person name="Zhao Q."/>
            <person name="Wortman J."/>
            <person name="Fraser-Liggett C."/>
            <person name="Carlton J."/>
        </authorList>
    </citation>
    <scope>NUCLEOTIDE SEQUENCE</scope>
    <source>
        <strain evidence="2">G3</strain>
    </source>
</reference>
<accession>A2DI43</accession>
<dbReference type="EMBL" id="DS113203">
    <property type="protein sequence ID" value="EAY19839.1"/>
    <property type="molecule type" value="Genomic_DNA"/>
</dbReference>
<dbReference type="VEuPathDB" id="TrichDB:TVAG_129470"/>
<keyword evidence="1" id="KW-1133">Transmembrane helix</keyword>
<dbReference type="KEGG" id="tva:5465369"/>
<evidence type="ECO:0000313" key="2">
    <source>
        <dbReference type="EMBL" id="EAY19839.1"/>
    </source>
</evidence>
<dbReference type="PANTHER" id="PTHR16861">
    <property type="entry name" value="GLYCOPROTEIN 38"/>
    <property type="match status" value="1"/>
</dbReference>
<keyword evidence="1" id="KW-0812">Transmembrane</keyword>
<organism evidence="2 3">
    <name type="scientific">Trichomonas vaginalis (strain ATCC PRA-98 / G3)</name>
    <dbReference type="NCBI Taxonomy" id="412133"/>
    <lineage>
        <taxon>Eukaryota</taxon>
        <taxon>Metamonada</taxon>
        <taxon>Parabasalia</taxon>
        <taxon>Trichomonadida</taxon>
        <taxon>Trichomonadidae</taxon>
        <taxon>Trichomonas</taxon>
    </lineage>
</organism>